<keyword evidence="2" id="KW-1133">Transmembrane helix</keyword>
<evidence type="ECO:0000313" key="3">
    <source>
        <dbReference type="EMBL" id="TDH69255.1"/>
    </source>
</evidence>
<evidence type="ECO:0000313" key="4">
    <source>
        <dbReference type="Proteomes" id="UP000294530"/>
    </source>
</evidence>
<dbReference type="GeneID" id="94348813"/>
<keyword evidence="2" id="KW-0812">Transmembrane</keyword>
<keyword evidence="4" id="KW-1185">Reference proteome</keyword>
<dbReference type="EMBL" id="SHOA02000016">
    <property type="protein sequence ID" value="TDH69255.1"/>
    <property type="molecule type" value="Genomic_DNA"/>
</dbReference>
<comment type="caution">
    <text evidence="3">The sequence shown here is derived from an EMBL/GenBank/DDBJ whole genome shotgun (WGS) entry which is preliminary data.</text>
</comment>
<dbReference type="RefSeq" id="XP_067818754.1">
    <property type="nucleotide sequence ID" value="XM_067963142.1"/>
</dbReference>
<dbReference type="Proteomes" id="UP000294530">
    <property type="component" value="Unassembled WGS sequence"/>
</dbReference>
<evidence type="ECO:0000256" key="2">
    <source>
        <dbReference type="SAM" id="Phobius"/>
    </source>
</evidence>
<dbReference type="KEGG" id="blac:94348813"/>
<protein>
    <submittedName>
        <fullName evidence="3">Uncharacterized protein</fullName>
    </submittedName>
</protein>
<dbReference type="AlphaFoldDB" id="A0A976IF79"/>
<gene>
    <name evidence="3" type="ORF">CCR75_005057</name>
</gene>
<proteinExistence type="predicted"/>
<keyword evidence="2" id="KW-0472">Membrane</keyword>
<dbReference type="OrthoDB" id="160910at2759"/>
<evidence type="ECO:0000256" key="1">
    <source>
        <dbReference type="SAM" id="MobiDB-lite"/>
    </source>
</evidence>
<feature type="region of interest" description="Disordered" evidence="1">
    <location>
        <begin position="405"/>
        <end position="428"/>
    </location>
</feature>
<sequence>MLANVAAAATDAPSSSEFLMDGTTTYCWEVDTSIYSNTVDKSLVNMISAQGNGCPLKLSIAIPTDDVHVYESVNIVWNATERLTSNGSFEENAFGISELAVGLDRISQKYFEIVASRLRTCSDGLECHPVTSGSQLTEHTTNVPLNFTQGLAAFESSELSFDKPGQYTLLAHLILPSTTPELKRYDYAVLLQVRVLLQTSAITPYSETSEAPSSSGLSTVVICVLIISGIVALALVVIGSVTLRSKIDRNPEAIANKRNKSKSNGGVFSFTSTAKKSNGEAAVVSDEDAEEFAMLSMLEATICQKRNSTFLSALTRGRRDSALLRKSESPIQFAGPVCRRSMDCKGVTANDASFAVGDITPQSISIETPSIGRGNYVGIEDTPKVLALKNDLNSGPPGQIMFNDIKEDDLDSTGPQDSAGNRVDGQPNFQDSTMSAVTELNLTAVSVRIKQHRDNAVQDSSAKVKQDVLTADDLRDSVAKGPMALSDLLSSRIR</sequence>
<feature type="transmembrane region" description="Helical" evidence="2">
    <location>
        <begin position="216"/>
        <end position="239"/>
    </location>
</feature>
<accession>A0A976IF79</accession>
<name>A0A976IF79_BRELC</name>
<reference evidence="3 4" key="1">
    <citation type="journal article" date="2021" name="Genome Biol.">
        <title>AFLAP: assembly-free linkage analysis pipeline using k-mers from genome sequencing data.</title>
        <authorList>
            <person name="Fletcher K."/>
            <person name="Zhang L."/>
            <person name="Gil J."/>
            <person name="Han R."/>
            <person name="Cavanaugh K."/>
            <person name="Michelmore R."/>
        </authorList>
    </citation>
    <scope>NUCLEOTIDE SEQUENCE [LARGE SCALE GENOMIC DNA]</scope>
    <source>
        <strain evidence="3 4">SF5</strain>
    </source>
</reference>
<organism evidence="3 4">
    <name type="scientific">Bremia lactucae</name>
    <name type="common">Lettuce downy mildew</name>
    <dbReference type="NCBI Taxonomy" id="4779"/>
    <lineage>
        <taxon>Eukaryota</taxon>
        <taxon>Sar</taxon>
        <taxon>Stramenopiles</taxon>
        <taxon>Oomycota</taxon>
        <taxon>Peronosporomycetes</taxon>
        <taxon>Peronosporales</taxon>
        <taxon>Peronosporaceae</taxon>
        <taxon>Bremia</taxon>
    </lineage>
</organism>